<keyword evidence="3" id="KW-1185">Reference proteome</keyword>
<dbReference type="PANTHER" id="PTHR42852:SF13">
    <property type="entry name" value="PROTEIN DIPZ"/>
    <property type="match status" value="1"/>
</dbReference>
<accession>A0A927FA57</accession>
<dbReference type="Pfam" id="PF00578">
    <property type="entry name" value="AhpC-TSA"/>
    <property type="match status" value="1"/>
</dbReference>
<dbReference type="InterPro" id="IPR050553">
    <property type="entry name" value="Thioredoxin_ResA/DsbE_sf"/>
</dbReference>
<dbReference type="PANTHER" id="PTHR42852">
    <property type="entry name" value="THIOL:DISULFIDE INTERCHANGE PROTEIN DSBE"/>
    <property type="match status" value="1"/>
</dbReference>
<dbReference type="SUPFAM" id="SSF52833">
    <property type="entry name" value="Thioredoxin-like"/>
    <property type="match status" value="1"/>
</dbReference>
<evidence type="ECO:0000259" key="1">
    <source>
        <dbReference type="PROSITE" id="PS51352"/>
    </source>
</evidence>
<dbReference type="EMBL" id="JACYFG010000040">
    <property type="protein sequence ID" value="MBD5781322.1"/>
    <property type="molecule type" value="Genomic_DNA"/>
</dbReference>
<organism evidence="2 3">
    <name type="scientific">Pelagicoccus enzymogenes</name>
    <dbReference type="NCBI Taxonomy" id="2773457"/>
    <lineage>
        <taxon>Bacteria</taxon>
        <taxon>Pseudomonadati</taxon>
        <taxon>Verrucomicrobiota</taxon>
        <taxon>Opitutia</taxon>
        <taxon>Puniceicoccales</taxon>
        <taxon>Pelagicoccaceae</taxon>
        <taxon>Pelagicoccus</taxon>
    </lineage>
</organism>
<dbReference type="AlphaFoldDB" id="A0A927FA57"/>
<feature type="domain" description="Thioredoxin" evidence="1">
    <location>
        <begin position="32"/>
        <end position="163"/>
    </location>
</feature>
<dbReference type="CDD" id="cd02966">
    <property type="entry name" value="TlpA_like_family"/>
    <property type="match status" value="1"/>
</dbReference>
<name>A0A927FA57_9BACT</name>
<evidence type="ECO:0000313" key="3">
    <source>
        <dbReference type="Proteomes" id="UP000622317"/>
    </source>
</evidence>
<dbReference type="InterPro" id="IPR013766">
    <property type="entry name" value="Thioredoxin_domain"/>
</dbReference>
<evidence type="ECO:0000313" key="2">
    <source>
        <dbReference type="EMBL" id="MBD5781322.1"/>
    </source>
</evidence>
<dbReference type="PROSITE" id="PS51352">
    <property type="entry name" value="THIOREDOXIN_2"/>
    <property type="match status" value="1"/>
</dbReference>
<dbReference type="Proteomes" id="UP000622317">
    <property type="component" value="Unassembled WGS sequence"/>
</dbReference>
<protein>
    <submittedName>
        <fullName evidence="2">TlpA family protein disulfide reductase</fullName>
    </submittedName>
</protein>
<gene>
    <name evidence="2" type="ORF">IEN85_17610</name>
</gene>
<proteinExistence type="predicted"/>
<dbReference type="RefSeq" id="WP_191618420.1">
    <property type="nucleotide sequence ID" value="NZ_JACYFG010000040.1"/>
</dbReference>
<dbReference type="GO" id="GO:0016491">
    <property type="term" value="F:oxidoreductase activity"/>
    <property type="evidence" value="ECO:0007669"/>
    <property type="project" value="InterPro"/>
</dbReference>
<reference evidence="2" key="1">
    <citation type="submission" date="2020-09" db="EMBL/GenBank/DDBJ databases">
        <title>Pelagicoccus enzymogenes sp. nov. with an EPS production, isolated from marine sediment.</title>
        <authorList>
            <person name="Feng X."/>
        </authorList>
    </citation>
    <scope>NUCLEOTIDE SEQUENCE</scope>
    <source>
        <strain evidence="2">NFK12</strain>
    </source>
</reference>
<dbReference type="Gene3D" id="3.40.30.10">
    <property type="entry name" value="Glutaredoxin"/>
    <property type="match status" value="1"/>
</dbReference>
<sequence>MKKALPSLLLVVALVGFAYWQNKPRPANDADLFVGKPGPAFEVAEWISEPPQREGKYLLIDFWATWCGPCIRAIPHMNELHATYQDRLTVVGVSRESRQKVESMKSPRMEYYSAIDPQDRMADFFQIRSIPQVALMDPNGIVLYKGHPAYLTEEKLEELLSAN</sequence>
<dbReference type="GO" id="GO:0016209">
    <property type="term" value="F:antioxidant activity"/>
    <property type="evidence" value="ECO:0007669"/>
    <property type="project" value="InterPro"/>
</dbReference>
<comment type="caution">
    <text evidence="2">The sequence shown here is derived from an EMBL/GenBank/DDBJ whole genome shotgun (WGS) entry which is preliminary data.</text>
</comment>
<dbReference type="InterPro" id="IPR000866">
    <property type="entry name" value="AhpC/TSA"/>
</dbReference>
<dbReference type="InterPro" id="IPR036249">
    <property type="entry name" value="Thioredoxin-like_sf"/>
</dbReference>